<dbReference type="CDD" id="cd00159">
    <property type="entry name" value="RhoGAP"/>
    <property type="match status" value="1"/>
</dbReference>
<dbReference type="PANTHER" id="PTHR45808:SF12">
    <property type="entry name" value="RHO GTPASE-ACTIVATING PROTEIN GACZ"/>
    <property type="match status" value="1"/>
</dbReference>
<dbReference type="SMART" id="SM00233">
    <property type="entry name" value="PH"/>
    <property type="match status" value="1"/>
</dbReference>
<evidence type="ECO:0000256" key="2">
    <source>
        <dbReference type="SAM" id="MobiDB-lite"/>
    </source>
</evidence>
<dbReference type="PROSITE" id="PS50238">
    <property type="entry name" value="RHOGAP"/>
    <property type="match status" value="1"/>
</dbReference>
<name>A0A6B2L232_9EUKA</name>
<dbReference type="PANTHER" id="PTHR45808">
    <property type="entry name" value="RHO GTPASE-ACTIVATING PROTEIN 68F"/>
    <property type="match status" value="1"/>
</dbReference>
<evidence type="ECO:0000259" key="3">
    <source>
        <dbReference type="PROSITE" id="PS50238"/>
    </source>
</evidence>
<dbReference type="SMART" id="SM00324">
    <property type="entry name" value="RhoGAP"/>
    <property type="match status" value="1"/>
</dbReference>
<dbReference type="GO" id="GO:0007264">
    <property type="term" value="P:small GTPase-mediated signal transduction"/>
    <property type="evidence" value="ECO:0007669"/>
    <property type="project" value="TreeGrafter"/>
</dbReference>
<dbReference type="AlphaFoldDB" id="A0A6B2L232"/>
<dbReference type="InterPro" id="IPR008936">
    <property type="entry name" value="Rho_GTPase_activation_prot"/>
</dbReference>
<protein>
    <recommendedName>
        <fullName evidence="3">Rho-GAP domain-containing protein</fullName>
    </recommendedName>
</protein>
<dbReference type="InterPro" id="IPR047887">
    <property type="entry name" value="ARHGAP20_PH"/>
</dbReference>
<dbReference type="Gene3D" id="2.30.29.30">
    <property type="entry name" value="Pleckstrin-homology domain (PH domain)/Phosphotyrosine-binding domain (PTB)"/>
    <property type="match status" value="1"/>
</dbReference>
<dbReference type="InterPro" id="IPR011993">
    <property type="entry name" value="PH-like_dom_sf"/>
</dbReference>
<dbReference type="GO" id="GO:0005737">
    <property type="term" value="C:cytoplasm"/>
    <property type="evidence" value="ECO:0007669"/>
    <property type="project" value="TreeGrafter"/>
</dbReference>
<reference evidence="4" key="1">
    <citation type="journal article" date="2020" name="J. Eukaryot. Microbiol.">
        <title>De novo Sequencing, Assembly and Annotation of the Transcriptome for the Free-Living Testate Amoeba Arcella intermedia.</title>
        <authorList>
            <person name="Ribeiro G.M."/>
            <person name="Porfirio-Sousa A.L."/>
            <person name="Maurer-Alcala X.X."/>
            <person name="Katz L.A."/>
            <person name="Lahr D.J.G."/>
        </authorList>
    </citation>
    <scope>NUCLEOTIDE SEQUENCE</scope>
</reference>
<feature type="region of interest" description="Disordered" evidence="2">
    <location>
        <begin position="460"/>
        <end position="505"/>
    </location>
</feature>
<dbReference type="Pfam" id="PF00620">
    <property type="entry name" value="RhoGAP"/>
    <property type="match status" value="1"/>
</dbReference>
<feature type="compositionally biased region" description="Polar residues" evidence="2">
    <location>
        <begin position="15"/>
        <end position="26"/>
    </location>
</feature>
<dbReference type="SUPFAM" id="SSF48350">
    <property type="entry name" value="GTPase activation domain, GAP"/>
    <property type="match status" value="1"/>
</dbReference>
<dbReference type="EMBL" id="GIBP01001996">
    <property type="protein sequence ID" value="NDV30965.1"/>
    <property type="molecule type" value="Transcribed_RNA"/>
</dbReference>
<dbReference type="InterPro" id="IPR001849">
    <property type="entry name" value="PH_domain"/>
</dbReference>
<evidence type="ECO:0000256" key="1">
    <source>
        <dbReference type="ARBA" id="ARBA00022468"/>
    </source>
</evidence>
<dbReference type="SUPFAM" id="SSF50729">
    <property type="entry name" value="PH domain-like"/>
    <property type="match status" value="1"/>
</dbReference>
<keyword evidence="1" id="KW-0343">GTPase activation</keyword>
<dbReference type="Pfam" id="PF22286">
    <property type="entry name" value="RHG20_PH"/>
    <property type="match status" value="1"/>
</dbReference>
<accession>A0A6B2L232</accession>
<dbReference type="GO" id="GO:0005096">
    <property type="term" value="F:GTPase activator activity"/>
    <property type="evidence" value="ECO:0007669"/>
    <property type="project" value="UniProtKB-KW"/>
</dbReference>
<feature type="compositionally biased region" description="Polar residues" evidence="2">
    <location>
        <begin position="478"/>
        <end position="493"/>
    </location>
</feature>
<organism evidence="4">
    <name type="scientific">Arcella intermedia</name>
    <dbReference type="NCBI Taxonomy" id="1963864"/>
    <lineage>
        <taxon>Eukaryota</taxon>
        <taxon>Amoebozoa</taxon>
        <taxon>Tubulinea</taxon>
        <taxon>Elardia</taxon>
        <taxon>Arcellinida</taxon>
        <taxon>Sphaerothecina</taxon>
        <taxon>Arcellidae</taxon>
        <taxon>Arcella</taxon>
    </lineage>
</organism>
<dbReference type="Gene3D" id="1.10.555.10">
    <property type="entry name" value="Rho GTPase activation protein"/>
    <property type="match status" value="1"/>
</dbReference>
<feature type="domain" description="Rho-GAP" evidence="3">
    <location>
        <begin position="210"/>
        <end position="402"/>
    </location>
</feature>
<feature type="region of interest" description="Disordered" evidence="2">
    <location>
        <begin position="1"/>
        <end position="26"/>
    </location>
</feature>
<dbReference type="InterPro" id="IPR000198">
    <property type="entry name" value="RhoGAP_dom"/>
</dbReference>
<sequence length="505" mass="58049">MEMSTESPRDRMSGETHNSPVLNTSGDKLFRGAELKSLDLSPLRERSTLELSDHQKEMVNENMRCLWRAMLEMRKRNREINKIVDQKVQLKERLIGNSSDLEIIFNPTRKFIQEGDFLLKKKDRKTNERHYFLFDDVLVISKLKQPKRYSIKQLISLKNVEKFKKMDEGDSSYELSTKDRTYYIGLKSDLKFYELLKECIHSSGQKVFGIPLEILCKRKDTVDGIPKILRQLTECIRSDRCIKEGLFRLSGNQTQIHQLKDKYDQGVYEDLKAVDCHVVTNILKLFLRELPEPLVTFSLYLPLLDIASSMNSDHDIQPKIAELRYLLHTLPSSHFKVLHYLCSFLSDISKRAEITKMGAINLAIVFASNVMRPEQESEGNSFALERLQTLMRTFINHVSELFGTTSESSEDEEDENWVEELAQFCLSEDPDVGPLEEDVEVYHAGSRSCTVPRLSARRPEVPNAGFDVSSPSRKDTLTDMSSPSAERFNTVTSKAHAESPTYTAL</sequence>
<evidence type="ECO:0000313" key="4">
    <source>
        <dbReference type="EMBL" id="NDV30965.1"/>
    </source>
</evidence>
<proteinExistence type="predicted"/>